<dbReference type="AlphaFoldDB" id="M3K6U0"/>
<dbReference type="SUPFAM" id="SSF52949">
    <property type="entry name" value="Macro domain-like"/>
    <property type="match status" value="1"/>
</dbReference>
<name>M3K6U0_CANMX</name>
<keyword evidence="2 7" id="KW-0479">Metal-binding</keyword>
<dbReference type="Gene3D" id="3.40.220.10">
    <property type="entry name" value="Leucine Aminopeptidase, subunit E, domain 1"/>
    <property type="match status" value="1"/>
</dbReference>
<dbReference type="Proteomes" id="UP000011777">
    <property type="component" value="Unassembled WGS sequence"/>
</dbReference>
<evidence type="ECO:0000256" key="5">
    <source>
        <dbReference type="ARBA" id="ARBA00023027"/>
    </source>
</evidence>
<evidence type="ECO:0000256" key="4">
    <source>
        <dbReference type="ARBA" id="ARBA00022833"/>
    </source>
</evidence>
<feature type="binding site" evidence="7">
    <location>
        <position position="426"/>
    </location>
    <ligand>
        <name>Zn(2+)</name>
        <dbReference type="ChEBI" id="CHEBI:29105"/>
    </ligand>
</feature>
<proteinExistence type="predicted"/>
<gene>
    <name evidence="10" type="ORF">G210_2210</name>
</gene>
<keyword evidence="4 7" id="KW-0862">Zinc</keyword>
<dbReference type="PANTHER" id="PTHR11106:SF121">
    <property type="entry name" value="ADP-RIBOSE 1''-PHOSPHATE PHOSPHATASE"/>
    <property type="match status" value="1"/>
</dbReference>
<dbReference type="GO" id="GO:0046872">
    <property type="term" value="F:metal ion binding"/>
    <property type="evidence" value="ECO:0007669"/>
    <property type="project" value="UniProtKB-KW"/>
</dbReference>
<evidence type="ECO:0000313" key="10">
    <source>
        <dbReference type="EMBL" id="EMG50554.1"/>
    </source>
</evidence>
<evidence type="ECO:0000256" key="6">
    <source>
        <dbReference type="ARBA" id="ARBA00023295"/>
    </source>
</evidence>
<evidence type="ECO:0000256" key="7">
    <source>
        <dbReference type="PROSITE-ProRule" id="PRU00236"/>
    </source>
</evidence>
<evidence type="ECO:0000256" key="2">
    <source>
        <dbReference type="ARBA" id="ARBA00022723"/>
    </source>
</evidence>
<keyword evidence="3" id="KW-0378">Hydrolase</keyword>
<dbReference type="InterPro" id="IPR043472">
    <property type="entry name" value="Macro_dom-like"/>
</dbReference>
<comment type="caution">
    <text evidence="10">The sequence shown here is derived from an EMBL/GenBank/DDBJ whole genome shotgun (WGS) entry which is preliminary data.</text>
</comment>
<feature type="domain" description="Macro" evidence="9">
    <location>
        <begin position="79"/>
        <end position="274"/>
    </location>
</feature>
<dbReference type="Pfam" id="PF01661">
    <property type="entry name" value="Macro"/>
    <property type="match status" value="1"/>
</dbReference>
<feature type="binding site" evidence="7">
    <location>
        <position position="452"/>
    </location>
    <ligand>
        <name>Zn(2+)</name>
        <dbReference type="ChEBI" id="CHEBI:29105"/>
    </ligand>
</feature>
<evidence type="ECO:0000259" key="9">
    <source>
        <dbReference type="PROSITE" id="PS51154"/>
    </source>
</evidence>
<keyword evidence="6" id="KW-0326">Glycosidase</keyword>
<dbReference type="OMA" id="RWPNEEL"/>
<dbReference type="GO" id="GO:0016798">
    <property type="term" value="F:hydrolase activity, acting on glycosyl bonds"/>
    <property type="evidence" value="ECO:0007669"/>
    <property type="project" value="UniProtKB-KW"/>
</dbReference>
<organism evidence="10 11">
    <name type="scientific">Candida maltosa (strain Xu316)</name>
    <name type="common">Yeast</name>
    <dbReference type="NCBI Taxonomy" id="1245528"/>
    <lineage>
        <taxon>Eukaryota</taxon>
        <taxon>Fungi</taxon>
        <taxon>Dikarya</taxon>
        <taxon>Ascomycota</taxon>
        <taxon>Saccharomycotina</taxon>
        <taxon>Pichiomycetes</taxon>
        <taxon>Debaryomycetaceae</taxon>
        <taxon>Candida/Lodderomyces clade</taxon>
        <taxon>Candida</taxon>
    </lineage>
</organism>
<dbReference type="OrthoDB" id="6077599at2759"/>
<feature type="binding site" evidence="7">
    <location>
        <position position="422"/>
    </location>
    <ligand>
        <name>Zn(2+)</name>
        <dbReference type="ChEBI" id="CHEBI:29105"/>
    </ligand>
</feature>
<dbReference type="SUPFAM" id="SSF52467">
    <property type="entry name" value="DHS-like NAD/FAD-binding domain"/>
    <property type="match status" value="1"/>
</dbReference>
<dbReference type="STRING" id="1245528.M3K6U0"/>
<dbReference type="InterPro" id="IPR029035">
    <property type="entry name" value="DHS-like_NAD/FAD-binding_dom"/>
</dbReference>
<evidence type="ECO:0000259" key="8">
    <source>
        <dbReference type="PROSITE" id="PS50305"/>
    </source>
</evidence>
<dbReference type="PROSITE" id="PS50305">
    <property type="entry name" value="SIRTUIN"/>
    <property type="match status" value="1"/>
</dbReference>
<comment type="cofactor">
    <cofactor evidence="1">
        <name>Zn(2+)</name>
        <dbReference type="ChEBI" id="CHEBI:29105"/>
    </cofactor>
</comment>
<keyword evidence="5" id="KW-0520">NAD</keyword>
<dbReference type="InterPro" id="IPR026590">
    <property type="entry name" value="Ssirtuin_cat_dom"/>
</dbReference>
<dbReference type="eggNOG" id="KOG2633">
    <property type="taxonomic scope" value="Eukaryota"/>
</dbReference>
<evidence type="ECO:0000256" key="3">
    <source>
        <dbReference type="ARBA" id="ARBA00022801"/>
    </source>
</evidence>
<feature type="binding site" evidence="7">
    <location>
        <position position="455"/>
    </location>
    <ligand>
        <name>Zn(2+)</name>
        <dbReference type="ChEBI" id="CHEBI:29105"/>
    </ligand>
</feature>
<dbReference type="SMART" id="SM00506">
    <property type="entry name" value="A1pp"/>
    <property type="match status" value="1"/>
</dbReference>
<dbReference type="CDD" id="cd02908">
    <property type="entry name" value="Macro_OAADPr_deacetylase"/>
    <property type="match status" value="1"/>
</dbReference>
<reference evidence="10 11" key="1">
    <citation type="submission" date="2013-02" db="EMBL/GenBank/DDBJ databases">
        <title>Genome sequence of Candida maltosa Xu316, a potential industrial strain for xylitol and ethanol production.</title>
        <authorList>
            <person name="Yu J."/>
            <person name="Wang Q."/>
            <person name="Geng X."/>
            <person name="Bao W."/>
            <person name="He P."/>
            <person name="Cai J."/>
        </authorList>
    </citation>
    <scope>NUCLEOTIDE SEQUENCE [LARGE SCALE GENOMIC DNA]</scope>
    <source>
        <strain evidence="11">Xu316</strain>
    </source>
</reference>
<sequence>MIDLIKILTYLIEESEDSHLKSKYSLHRLQDLDNYHQYEMLRMMLCERAPTCLIPADINNEINKFIQWQNNNKIHTSITNLTNNYRVGDTQISLWRGDITTLADVTAIVNAANSVLLGCFQPCHKCIDNAIHTAAGPDLRQECFEIMKGEKEPVGSARITHGYNLPAKYVLHTVGPIISNGKVSLDQEIELASCYVSCLEKLEKVDDSKDKSIAFCCISTGLFAFPKCHASQIAVGTVRRYLTSHPDTTIKHVIFNVFLEKDELIYEKNLATFDTYLPTIKFTNPDPNPNLQEARQWLDDADYLIISAGAGLSASEGLDYMSKELFHREYSPFEKFGIKTLYGTIGFPWPTKLDFWNFFIYHYDNLYNKWPQTATYQKLLNIKDKFQDSFVITTNADGFFVKNGFNKNKVLTAQGNYYYIQCSKNCRIDAFRPIKELVGKFPLTSTEDIPTCHFCGSEMTMFLRMGASFNEMIVENERQRYREFVTNVVKSNKKCVILELGVGLNTPSILRWPNENKVDKFANNFKLIRVGLGPSATIPMEIMDNTIVIDADVKQAVDLLSK</sequence>
<comment type="caution">
    <text evidence="7">Lacks conserved residue(s) required for the propagation of feature annotation.</text>
</comment>
<evidence type="ECO:0000256" key="1">
    <source>
        <dbReference type="ARBA" id="ARBA00001947"/>
    </source>
</evidence>
<dbReference type="PANTHER" id="PTHR11106">
    <property type="entry name" value="GANGLIOSIDE INDUCED DIFFERENTIATION ASSOCIATED PROTEIN 2-RELATED"/>
    <property type="match status" value="1"/>
</dbReference>
<dbReference type="PROSITE" id="PS51154">
    <property type="entry name" value="MACRO"/>
    <property type="match status" value="1"/>
</dbReference>
<dbReference type="HOGENOM" id="CLU_029822_0_0_1"/>
<feature type="domain" description="Deacetylase sirtuin-type" evidence="8">
    <location>
        <begin position="284"/>
        <end position="562"/>
    </location>
</feature>
<dbReference type="EMBL" id="AOGT01000182">
    <property type="protein sequence ID" value="EMG50554.1"/>
    <property type="molecule type" value="Genomic_DNA"/>
</dbReference>
<protein>
    <submittedName>
        <fullName evidence="10">Uncharacterized protein</fullName>
    </submittedName>
</protein>
<evidence type="ECO:0000313" key="11">
    <source>
        <dbReference type="Proteomes" id="UP000011777"/>
    </source>
</evidence>
<accession>M3K6U0</accession>
<dbReference type="Gene3D" id="3.40.50.1220">
    <property type="entry name" value="TPP-binding domain"/>
    <property type="match status" value="1"/>
</dbReference>
<keyword evidence="11" id="KW-1185">Reference proteome</keyword>
<dbReference type="InterPro" id="IPR002589">
    <property type="entry name" value="Macro_dom"/>
</dbReference>